<comment type="subcellular location">
    <subcellularLocation>
        <location evidence="1 11">Endoplasmic reticulum membrane</location>
        <topology evidence="1 11">Multi-pass membrane protein</topology>
    </subcellularLocation>
</comment>
<gene>
    <name evidence="12" type="ORF">M6B38_368030</name>
</gene>
<keyword evidence="13" id="KW-1185">Reference proteome</keyword>
<evidence type="ECO:0000256" key="9">
    <source>
        <dbReference type="ARBA" id="ARBA00023136"/>
    </source>
</evidence>
<keyword evidence="6 11" id="KW-0256">Endoplasmic reticulum</keyword>
<dbReference type="GO" id="GO:0005789">
    <property type="term" value="C:endoplasmic reticulum membrane"/>
    <property type="evidence" value="ECO:0007669"/>
    <property type="project" value="UniProtKB-SubCell"/>
</dbReference>
<dbReference type="EC" id="2.3.1.-" evidence="11"/>
<sequence length="367" mass="40579">MGEAEIAAASSSKGGLAKALQDLASRPAPLLSTFSPSSERGVEVERQPGIAGGADGTATVFRAEKRAGVRPFVALFLLFCTVQLDLLVLLAGPFLLPFRLFSAVLGLFLFLALIPLYQNSSFAHKLSRFLCKYALGYFPVAVHVEDIKAFDSNEAYVFGYEPHSVLPIGILSLSAHAGFMPLPKTKLLVSNSFFFLPFLRHIWTWLGCIPATSKHFRSYLAAGYSCIVVPGGGREVVYLEHDSNSEVAFLKSRKGFARIAIEMGRPIVPVFCFGQTSAYKWYLGKKKVFQNGQEVAPFFYWGRFGSCIPFRQPMHIVVGKPIFVNKNVQPTKDEVDEVHAQYVTALLELVEKHKDSVGYTDLQLRVI</sequence>
<dbReference type="EMBL" id="JANAVB010020400">
    <property type="protein sequence ID" value="KAJ6827179.1"/>
    <property type="molecule type" value="Genomic_DNA"/>
</dbReference>
<organism evidence="12 13">
    <name type="scientific">Iris pallida</name>
    <name type="common">Sweet iris</name>
    <dbReference type="NCBI Taxonomy" id="29817"/>
    <lineage>
        <taxon>Eukaryota</taxon>
        <taxon>Viridiplantae</taxon>
        <taxon>Streptophyta</taxon>
        <taxon>Embryophyta</taxon>
        <taxon>Tracheophyta</taxon>
        <taxon>Spermatophyta</taxon>
        <taxon>Magnoliopsida</taxon>
        <taxon>Liliopsida</taxon>
        <taxon>Asparagales</taxon>
        <taxon>Iridaceae</taxon>
        <taxon>Iridoideae</taxon>
        <taxon>Irideae</taxon>
        <taxon>Iris</taxon>
    </lineage>
</organism>
<keyword evidence="7 11" id="KW-1133">Transmembrane helix</keyword>
<dbReference type="PANTHER" id="PTHR12317">
    <property type="entry name" value="DIACYLGLYCEROL O-ACYLTRANSFERASE"/>
    <property type="match status" value="1"/>
</dbReference>
<comment type="similarity">
    <text evidence="2 11">Belongs to the diacylglycerol acyltransferase family.</text>
</comment>
<evidence type="ECO:0000256" key="5">
    <source>
        <dbReference type="ARBA" id="ARBA00022692"/>
    </source>
</evidence>
<accession>A0AAX6GES9</accession>
<keyword evidence="9 11" id="KW-0472">Membrane</keyword>
<keyword evidence="5 11" id="KW-0812">Transmembrane</keyword>
<dbReference type="CDD" id="cd07987">
    <property type="entry name" value="LPLAT_MGAT-like"/>
    <property type="match status" value="1"/>
</dbReference>
<evidence type="ECO:0000256" key="3">
    <source>
        <dbReference type="ARBA" id="ARBA00022516"/>
    </source>
</evidence>
<reference evidence="12" key="2">
    <citation type="submission" date="2023-04" db="EMBL/GenBank/DDBJ databases">
        <authorList>
            <person name="Bruccoleri R.E."/>
            <person name="Oakeley E.J."/>
            <person name="Faust A.-M."/>
            <person name="Dessus-Babus S."/>
            <person name="Altorfer M."/>
            <person name="Burckhardt D."/>
            <person name="Oertli M."/>
            <person name="Naumann U."/>
            <person name="Petersen F."/>
            <person name="Wong J."/>
        </authorList>
    </citation>
    <scope>NUCLEOTIDE SEQUENCE</scope>
    <source>
        <strain evidence="12">GSM-AAB239-AS_SAM_17_03QT</strain>
        <tissue evidence="12">Leaf</tissue>
    </source>
</reference>
<dbReference type="AlphaFoldDB" id="A0AAX6GES9"/>
<feature type="transmembrane region" description="Helical" evidence="11">
    <location>
        <begin position="98"/>
        <end position="117"/>
    </location>
</feature>
<evidence type="ECO:0000256" key="10">
    <source>
        <dbReference type="ARBA" id="ARBA00023315"/>
    </source>
</evidence>
<feature type="transmembrane region" description="Helical" evidence="11">
    <location>
        <begin position="72"/>
        <end position="92"/>
    </location>
</feature>
<evidence type="ECO:0000256" key="6">
    <source>
        <dbReference type="ARBA" id="ARBA00022824"/>
    </source>
</evidence>
<dbReference type="InterPro" id="IPR007130">
    <property type="entry name" value="DAGAT"/>
</dbReference>
<evidence type="ECO:0000256" key="8">
    <source>
        <dbReference type="ARBA" id="ARBA00023098"/>
    </source>
</evidence>
<keyword evidence="8" id="KW-0443">Lipid metabolism</keyword>
<evidence type="ECO:0000313" key="12">
    <source>
        <dbReference type="EMBL" id="KAJ6827179.1"/>
    </source>
</evidence>
<evidence type="ECO:0000313" key="13">
    <source>
        <dbReference type="Proteomes" id="UP001140949"/>
    </source>
</evidence>
<keyword evidence="10" id="KW-0012">Acyltransferase</keyword>
<dbReference type="SUPFAM" id="SSF69593">
    <property type="entry name" value="Glycerol-3-phosphate (1)-acyltransferase"/>
    <property type="match status" value="1"/>
</dbReference>
<reference evidence="12" key="1">
    <citation type="journal article" date="2023" name="GigaByte">
        <title>Genome assembly of the bearded iris, Iris pallida Lam.</title>
        <authorList>
            <person name="Bruccoleri R.E."/>
            <person name="Oakeley E.J."/>
            <person name="Faust A.M.E."/>
            <person name="Altorfer M."/>
            <person name="Dessus-Babus S."/>
            <person name="Burckhardt D."/>
            <person name="Oertli M."/>
            <person name="Naumann U."/>
            <person name="Petersen F."/>
            <person name="Wong J."/>
        </authorList>
    </citation>
    <scope>NUCLEOTIDE SEQUENCE</scope>
    <source>
        <strain evidence="12">GSM-AAB239-AS_SAM_17_03QT</strain>
    </source>
</reference>
<dbReference type="GO" id="GO:0019432">
    <property type="term" value="P:triglyceride biosynthetic process"/>
    <property type="evidence" value="ECO:0007669"/>
    <property type="project" value="UniProtKB-ARBA"/>
</dbReference>
<name>A0AAX6GES9_IRIPA</name>
<evidence type="ECO:0000256" key="2">
    <source>
        <dbReference type="ARBA" id="ARBA00005420"/>
    </source>
</evidence>
<keyword evidence="4 11" id="KW-0808">Transferase</keyword>
<comment type="caution">
    <text evidence="12">The sequence shown here is derived from an EMBL/GenBank/DDBJ whole genome shotgun (WGS) entry which is preliminary data.</text>
</comment>
<dbReference type="Proteomes" id="UP001140949">
    <property type="component" value="Unassembled WGS sequence"/>
</dbReference>
<dbReference type="Pfam" id="PF03982">
    <property type="entry name" value="DAGAT"/>
    <property type="match status" value="1"/>
</dbReference>
<evidence type="ECO:0000256" key="7">
    <source>
        <dbReference type="ARBA" id="ARBA00022989"/>
    </source>
</evidence>
<dbReference type="PANTHER" id="PTHR12317:SF63">
    <property type="entry name" value="DIACYLGLYCEROL O-ACYLTRANSFERASE 2"/>
    <property type="match status" value="1"/>
</dbReference>
<evidence type="ECO:0000256" key="1">
    <source>
        <dbReference type="ARBA" id="ARBA00004477"/>
    </source>
</evidence>
<protein>
    <recommendedName>
        <fullName evidence="11">Acyltransferase</fullName>
        <ecNumber evidence="11">2.3.1.-</ecNumber>
    </recommendedName>
</protein>
<keyword evidence="3" id="KW-0444">Lipid biosynthesis</keyword>
<dbReference type="GO" id="GO:0004144">
    <property type="term" value="F:diacylglycerol O-acyltransferase activity"/>
    <property type="evidence" value="ECO:0007669"/>
    <property type="project" value="UniProtKB-ARBA"/>
</dbReference>
<evidence type="ECO:0000256" key="4">
    <source>
        <dbReference type="ARBA" id="ARBA00022679"/>
    </source>
</evidence>
<evidence type="ECO:0000256" key="11">
    <source>
        <dbReference type="RuleBase" id="RU367023"/>
    </source>
</evidence>
<proteinExistence type="inferred from homology"/>